<evidence type="ECO:0000313" key="17">
    <source>
        <dbReference type="Proteomes" id="UP000218831"/>
    </source>
</evidence>
<feature type="active site" evidence="13">
    <location>
        <position position="287"/>
    </location>
</feature>
<dbReference type="AlphaFoldDB" id="A0A2A2G7N7"/>
<dbReference type="Pfam" id="PF08545">
    <property type="entry name" value="ACP_syn_III"/>
    <property type="match status" value="1"/>
</dbReference>
<evidence type="ECO:0000256" key="1">
    <source>
        <dbReference type="ARBA" id="ARBA00005194"/>
    </source>
</evidence>
<comment type="subcellular location">
    <subcellularLocation>
        <location evidence="13">Cytoplasm</location>
    </subcellularLocation>
</comment>
<feature type="active site" evidence="13">
    <location>
        <position position="117"/>
    </location>
</feature>
<comment type="catalytic activity">
    <reaction evidence="12">
        <text>malonyl-[ACP] + acetyl-CoA + H(+) = 3-oxobutanoyl-[ACP] + CO2 + CoA</text>
        <dbReference type="Rhea" id="RHEA:12080"/>
        <dbReference type="Rhea" id="RHEA-COMP:9623"/>
        <dbReference type="Rhea" id="RHEA-COMP:9625"/>
        <dbReference type="ChEBI" id="CHEBI:15378"/>
        <dbReference type="ChEBI" id="CHEBI:16526"/>
        <dbReference type="ChEBI" id="CHEBI:57287"/>
        <dbReference type="ChEBI" id="CHEBI:57288"/>
        <dbReference type="ChEBI" id="CHEBI:78449"/>
        <dbReference type="ChEBI" id="CHEBI:78450"/>
        <dbReference type="EC" id="2.3.1.180"/>
    </reaction>
    <physiologicalReaction direction="left-to-right" evidence="12">
        <dbReference type="Rhea" id="RHEA:12081"/>
    </physiologicalReaction>
</comment>
<dbReference type="HAMAP" id="MF_01815">
    <property type="entry name" value="FabH"/>
    <property type="match status" value="1"/>
</dbReference>
<comment type="similarity">
    <text evidence="2 13">Belongs to the thiolase-like superfamily. FabH family.</text>
</comment>
<evidence type="ECO:0000256" key="9">
    <source>
        <dbReference type="ARBA" id="ARBA00023160"/>
    </source>
</evidence>
<keyword evidence="17" id="KW-1185">Reference proteome</keyword>
<comment type="subunit">
    <text evidence="13">Homodimer.</text>
</comment>
<dbReference type="UniPathway" id="UPA00094"/>
<evidence type="ECO:0000256" key="4">
    <source>
        <dbReference type="ARBA" id="ARBA00022490"/>
    </source>
</evidence>
<keyword evidence="6 13" id="KW-0808">Transferase</keyword>
<dbReference type="EMBL" id="NSKE01000012">
    <property type="protein sequence ID" value="PAU92869.1"/>
    <property type="molecule type" value="Genomic_DNA"/>
</dbReference>
<evidence type="ECO:0000256" key="3">
    <source>
        <dbReference type="ARBA" id="ARBA00012333"/>
    </source>
</evidence>
<keyword evidence="8 13" id="KW-0443">Lipid metabolism</keyword>
<dbReference type="Gene3D" id="3.40.47.10">
    <property type="match status" value="1"/>
</dbReference>
<dbReference type="PANTHER" id="PTHR34069">
    <property type="entry name" value="3-OXOACYL-[ACYL-CARRIER-PROTEIN] SYNTHASE 3"/>
    <property type="match status" value="1"/>
</dbReference>
<dbReference type="GO" id="GO:0005737">
    <property type="term" value="C:cytoplasm"/>
    <property type="evidence" value="ECO:0007669"/>
    <property type="project" value="UniProtKB-SubCell"/>
</dbReference>
<dbReference type="OrthoDB" id="9815506at2"/>
<dbReference type="InterPro" id="IPR016039">
    <property type="entry name" value="Thiolase-like"/>
</dbReference>
<evidence type="ECO:0000256" key="11">
    <source>
        <dbReference type="ARBA" id="ARBA00023315"/>
    </source>
</evidence>
<comment type="function">
    <text evidence="13">Catalyzes the condensation reaction of fatty acid synthesis by the addition to an acyl acceptor of two carbons from malonyl-ACP. Catalyzes the first condensation reaction which initiates fatty acid synthesis and may therefore play a role in governing the total rate of fatty acid production. Possesses both acetoacetyl-ACP synthase and acetyl transacylase activities. Its substrate specificity determines the biosynthesis of branched-chain and/or straight-chain of fatty acids.</text>
</comment>
<evidence type="ECO:0000259" key="14">
    <source>
        <dbReference type="Pfam" id="PF08541"/>
    </source>
</evidence>
<evidence type="ECO:0000256" key="5">
    <source>
        <dbReference type="ARBA" id="ARBA00022516"/>
    </source>
</evidence>
<evidence type="ECO:0000256" key="8">
    <source>
        <dbReference type="ARBA" id="ARBA00023098"/>
    </source>
</evidence>
<dbReference type="NCBIfam" id="TIGR00747">
    <property type="entry name" value="fabH"/>
    <property type="match status" value="1"/>
</dbReference>
<dbReference type="GO" id="GO:0006633">
    <property type="term" value="P:fatty acid biosynthetic process"/>
    <property type="evidence" value="ECO:0007669"/>
    <property type="project" value="UniProtKB-UniRule"/>
</dbReference>
<feature type="active site" evidence="13">
    <location>
        <position position="257"/>
    </location>
</feature>
<dbReference type="GO" id="GO:0044550">
    <property type="term" value="P:secondary metabolite biosynthetic process"/>
    <property type="evidence" value="ECO:0007669"/>
    <property type="project" value="TreeGrafter"/>
</dbReference>
<keyword evidence="4 13" id="KW-0963">Cytoplasm</keyword>
<reference evidence="16 17" key="1">
    <citation type="submission" date="2017-08" db="EMBL/GenBank/DDBJ databases">
        <title>Aliifodinibius alkalisoli sp. nov., isolated from saline alkaline soil.</title>
        <authorList>
            <person name="Liu D."/>
            <person name="Zhang G."/>
        </authorList>
    </citation>
    <scope>NUCLEOTIDE SEQUENCE [LARGE SCALE GENOMIC DNA]</scope>
    <source>
        <strain evidence="16 17">WN023</strain>
    </source>
</reference>
<keyword evidence="10 13" id="KW-0511">Multifunctional enzyme</keyword>
<evidence type="ECO:0000256" key="7">
    <source>
        <dbReference type="ARBA" id="ARBA00022832"/>
    </source>
</evidence>
<protein>
    <recommendedName>
        <fullName evidence="3 13">Beta-ketoacyl-[acyl-carrier-protein] synthase III</fullName>
        <shortName evidence="13">Beta-ketoacyl-ACP synthase III</shortName>
        <shortName evidence="13">KAS III</shortName>
        <ecNumber evidence="3 13">2.3.1.180</ecNumber>
    </recommendedName>
    <alternativeName>
        <fullName evidence="13">3-oxoacyl-[acyl-carrier-protein] synthase 3</fullName>
    </alternativeName>
    <alternativeName>
        <fullName evidence="13">3-oxoacyl-[acyl-carrier-protein] synthase III</fullName>
    </alternativeName>
</protein>
<gene>
    <name evidence="13" type="primary">fabH</name>
    <name evidence="16" type="ORF">CK503_14370</name>
</gene>
<dbReference type="InterPro" id="IPR013751">
    <property type="entry name" value="ACP_syn_III_N"/>
</dbReference>
<sequence>MAERTRAAITAVGHYLPENRLTNADLEEMVETNDEWIRTRTGIEERRILKDDDKATAFMGAEAAKEALEQRGISAEEIDTIILATVTPDYLFPATACLVQKEIGASNAYAFDLSAACSGFLYALTTGANFIESGRAEKVLVIGADKMSSIIDYTDRSTCILFGDGAGAVLLEPSEDETGIIDYIHRSEGDTNLSLYQPAGGSLNPASEQTVADRLHFAKQDGRTVFKKATVGMADVSEEIMEENDLTPDDVAWLVPHQANLRIINATANRMGLDSDKVMVNIDKYGNTTAATIPLCLYDWKDKLEHGDNLILAAFGGGYTWGSIYLKWGWK</sequence>
<dbReference type="Pfam" id="PF08541">
    <property type="entry name" value="ACP_syn_III_C"/>
    <property type="match status" value="1"/>
</dbReference>
<comment type="pathway">
    <text evidence="1 13">Lipid metabolism; fatty acid biosynthesis.</text>
</comment>
<evidence type="ECO:0000256" key="13">
    <source>
        <dbReference type="HAMAP-Rule" id="MF_01815"/>
    </source>
</evidence>
<dbReference type="PANTHER" id="PTHR34069:SF2">
    <property type="entry name" value="BETA-KETOACYL-[ACYL-CARRIER-PROTEIN] SYNTHASE III"/>
    <property type="match status" value="1"/>
</dbReference>
<evidence type="ECO:0000256" key="6">
    <source>
        <dbReference type="ARBA" id="ARBA00022679"/>
    </source>
</evidence>
<feature type="region of interest" description="ACP-binding" evidence="13">
    <location>
        <begin position="258"/>
        <end position="262"/>
    </location>
</feature>
<dbReference type="InterPro" id="IPR004655">
    <property type="entry name" value="FabH"/>
</dbReference>
<comment type="caution">
    <text evidence="16">The sequence shown here is derived from an EMBL/GenBank/DDBJ whole genome shotgun (WGS) entry which is preliminary data.</text>
</comment>
<dbReference type="InterPro" id="IPR013747">
    <property type="entry name" value="ACP_syn_III_C"/>
</dbReference>
<dbReference type="SUPFAM" id="SSF53901">
    <property type="entry name" value="Thiolase-like"/>
    <property type="match status" value="1"/>
</dbReference>
<name>A0A2A2G7N7_9BACT</name>
<comment type="domain">
    <text evidence="13">The last Arg residue of the ACP-binding site is essential for the weak association between ACP/AcpP and FabH.</text>
</comment>
<feature type="domain" description="Beta-ketoacyl-[acyl-carrier-protein] synthase III C-terminal" evidence="14">
    <location>
        <begin position="241"/>
        <end position="328"/>
    </location>
</feature>
<evidence type="ECO:0000256" key="2">
    <source>
        <dbReference type="ARBA" id="ARBA00008642"/>
    </source>
</evidence>
<feature type="domain" description="Beta-ketoacyl-[acyl-carrier-protein] synthase III N-terminal" evidence="15">
    <location>
        <begin position="111"/>
        <end position="189"/>
    </location>
</feature>
<keyword evidence="7 13" id="KW-0276">Fatty acid metabolism</keyword>
<dbReference type="GO" id="GO:0004315">
    <property type="term" value="F:3-oxoacyl-[acyl-carrier-protein] synthase activity"/>
    <property type="evidence" value="ECO:0007669"/>
    <property type="project" value="InterPro"/>
</dbReference>
<dbReference type="GO" id="GO:0033818">
    <property type="term" value="F:beta-ketoacyl-acyl-carrier-protein synthase III activity"/>
    <property type="evidence" value="ECO:0007669"/>
    <property type="project" value="UniProtKB-UniRule"/>
</dbReference>
<dbReference type="Proteomes" id="UP000218831">
    <property type="component" value="Unassembled WGS sequence"/>
</dbReference>
<accession>A0A2A2G7N7</accession>
<evidence type="ECO:0000313" key="16">
    <source>
        <dbReference type="EMBL" id="PAU92869.1"/>
    </source>
</evidence>
<dbReference type="EC" id="2.3.1.180" evidence="3 13"/>
<keyword evidence="11 13" id="KW-0012">Acyltransferase</keyword>
<dbReference type="FunFam" id="3.40.47.10:FF:000004">
    <property type="entry name" value="3-oxoacyl-[acyl-carrier-protein] synthase 3"/>
    <property type="match status" value="1"/>
</dbReference>
<evidence type="ECO:0000256" key="12">
    <source>
        <dbReference type="ARBA" id="ARBA00051096"/>
    </source>
</evidence>
<evidence type="ECO:0000259" key="15">
    <source>
        <dbReference type="Pfam" id="PF08545"/>
    </source>
</evidence>
<dbReference type="CDD" id="cd00830">
    <property type="entry name" value="KAS_III"/>
    <property type="match status" value="1"/>
</dbReference>
<organism evidence="16 17">
    <name type="scientific">Fodinibius salipaludis</name>
    <dbReference type="NCBI Taxonomy" id="2032627"/>
    <lineage>
        <taxon>Bacteria</taxon>
        <taxon>Pseudomonadati</taxon>
        <taxon>Balneolota</taxon>
        <taxon>Balneolia</taxon>
        <taxon>Balneolales</taxon>
        <taxon>Balneolaceae</taxon>
        <taxon>Fodinibius</taxon>
    </lineage>
</organism>
<dbReference type="RefSeq" id="WP_095607525.1">
    <property type="nucleotide sequence ID" value="NZ_NSKE01000012.1"/>
</dbReference>
<keyword evidence="9 13" id="KW-0275">Fatty acid biosynthesis</keyword>
<dbReference type="NCBIfam" id="NF006829">
    <property type="entry name" value="PRK09352.1"/>
    <property type="match status" value="1"/>
</dbReference>
<proteinExistence type="inferred from homology"/>
<keyword evidence="5 13" id="KW-0444">Lipid biosynthesis</keyword>
<evidence type="ECO:0000256" key="10">
    <source>
        <dbReference type="ARBA" id="ARBA00023268"/>
    </source>
</evidence>